<organism evidence="12 13">
    <name type="scientific">Stenotrophomonas cyclobalanopsidis</name>
    <dbReference type="NCBI Taxonomy" id="2771362"/>
    <lineage>
        <taxon>Bacteria</taxon>
        <taxon>Pseudomonadati</taxon>
        <taxon>Pseudomonadota</taxon>
        <taxon>Gammaproteobacteria</taxon>
        <taxon>Lysobacterales</taxon>
        <taxon>Lysobacteraceae</taxon>
        <taxon>Stenotrophomonas</taxon>
    </lineage>
</organism>
<dbReference type="EMBL" id="VYKI01000012">
    <property type="protein sequence ID" value="KAA8997895.1"/>
    <property type="molecule type" value="Genomic_DNA"/>
</dbReference>
<keyword evidence="9 10" id="KW-0472">Membrane</keyword>
<name>A0ABQ6T0A5_9GAMM</name>
<evidence type="ECO:0000256" key="1">
    <source>
        <dbReference type="ARBA" id="ARBA00004383"/>
    </source>
</evidence>
<gene>
    <name evidence="12" type="ORF">FJU31_11370</name>
</gene>
<evidence type="ECO:0000256" key="9">
    <source>
        <dbReference type="ARBA" id="ARBA00023136"/>
    </source>
</evidence>
<keyword evidence="6 10" id="KW-0812">Transmembrane</keyword>
<evidence type="ECO:0000259" key="11">
    <source>
        <dbReference type="PROSITE" id="PS52015"/>
    </source>
</evidence>
<comment type="similarity">
    <text evidence="2">Belongs to the TonB family.</text>
</comment>
<evidence type="ECO:0000256" key="2">
    <source>
        <dbReference type="ARBA" id="ARBA00006555"/>
    </source>
</evidence>
<feature type="transmembrane region" description="Helical" evidence="10">
    <location>
        <begin position="20"/>
        <end position="40"/>
    </location>
</feature>
<dbReference type="Proteomes" id="UP000326367">
    <property type="component" value="Unassembled WGS sequence"/>
</dbReference>
<proteinExistence type="inferred from homology"/>
<comment type="caution">
    <text evidence="12">The sequence shown here is derived from an EMBL/GenBank/DDBJ whole genome shotgun (WGS) entry which is preliminary data.</text>
</comment>
<keyword evidence="5" id="KW-0997">Cell inner membrane</keyword>
<dbReference type="SUPFAM" id="SSF74653">
    <property type="entry name" value="TolA/TonB C-terminal domain"/>
    <property type="match status" value="1"/>
</dbReference>
<keyword evidence="4" id="KW-1003">Cell membrane</keyword>
<dbReference type="RefSeq" id="WP_150454838.1">
    <property type="nucleotide sequence ID" value="NZ_VYKI01000012.1"/>
</dbReference>
<keyword evidence="3" id="KW-0813">Transport</keyword>
<evidence type="ECO:0000256" key="6">
    <source>
        <dbReference type="ARBA" id="ARBA00022692"/>
    </source>
</evidence>
<dbReference type="PANTHER" id="PTHR33446:SF2">
    <property type="entry name" value="PROTEIN TONB"/>
    <property type="match status" value="1"/>
</dbReference>
<evidence type="ECO:0000313" key="13">
    <source>
        <dbReference type="Proteomes" id="UP000326367"/>
    </source>
</evidence>
<keyword evidence="7" id="KW-0653">Protein transport</keyword>
<dbReference type="NCBIfam" id="TIGR01352">
    <property type="entry name" value="tonB_Cterm"/>
    <property type="match status" value="1"/>
</dbReference>
<dbReference type="InterPro" id="IPR051045">
    <property type="entry name" value="TonB-dependent_transducer"/>
</dbReference>
<keyword evidence="8 10" id="KW-1133">Transmembrane helix</keyword>
<dbReference type="InterPro" id="IPR006260">
    <property type="entry name" value="TonB/TolA_C"/>
</dbReference>
<dbReference type="InterPro" id="IPR037682">
    <property type="entry name" value="TonB_C"/>
</dbReference>
<accession>A0ABQ6T0A5</accession>
<evidence type="ECO:0000313" key="12">
    <source>
        <dbReference type="EMBL" id="KAA8997895.1"/>
    </source>
</evidence>
<sequence length="219" mass="23448">MVRTYPVVPLQFDPARVAAWSAAIALHLLAFLLLLIPATYQAITALPRDTTEVRLIPKEQPKPPEPLPVEPKPEVAKVVPKPQAAPTVIPPLPAPTATLEEAQGIILPAAEPAPVQAAPSLAPSTPMAGVQLQYRSAPPPAYPVQALRNHEQGTVLLRVEVDTSGKPVNVSIERSSGSRSLDQAARQQVLRQWRFVPAERDGVAVPAIGMVPVQFSLPD</sequence>
<feature type="domain" description="TonB C-terminal" evidence="11">
    <location>
        <begin position="127"/>
        <end position="219"/>
    </location>
</feature>
<evidence type="ECO:0000256" key="3">
    <source>
        <dbReference type="ARBA" id="ARBA00022448"/>
    </source>
</evidence>
<evidence type="ECO:0000256" key="7">
    <source>
        <dbReference type="ARBA" id="ARBA00022927"/>
    </source>
</evidence>
<reference evidence="12 13" key="1">
    <citation type="journal article" date="2020" name="Antonie Van Leeuwenhoek">
        <title>Stenotrophomonas cyclobalanopsidis sp. nov., isolated from the leaf spot disease of Cyclobalanopsis patelliformis.</title>
        <authorList>
            <person name="Bian D.R."/>
            <person name="Xue H."/>
            <person name="Piao C.G."/>
            <person name="Li Y."/>
        </authorList>
    </citation>
    <scope>NUCLEOTIDE SEQUENCE [LARGE SCALE GENOMIC DNA]</scope>
    <source>
        <strain evidence="12 13">TPQG1-4</strain>
    </source>
</reference>
<dbReference type="Pfam" id="PF03544">
    <property type="entry name" value="TonB_C"/>
    <property type="match status" value="1"/>
</dbReference>
<dbReference type="PANTHER" id="PTHR33446">
    <property type="entry name" value="PROTEIN TONB-RELATED"/>
    <property type="match status" value="1"/>
</dbReference>
<evidence type="ECO:0000256" key="8">
    <source>
        <dbReference type="ARBA" id="ARBA00022989"/>
    </source>
</evidence>
<dbReference type="PROSITE" id="PS52015">
    <property type="entry name" value="TONB_CTD"/>
    <property type="match status" value="1"/>
</dbReference>
<evidence type="ECO:0000256" key="10">
    <source>
        <dbReference type="SAM" id="Phobius"/>
    </source>
</evidence>
<protein>
    <submittedName>
        <fullName evidence="12">Energy transducer TonB</fullName>
    </submittedName>
</protein>
<dbReference type="Gene3D" id="3.30.1150.10">
    <property type="match status" value="1"/>
</dbReference>
<comment type="subcellular location">
    <subcellularLocation>
        <location evidence="1">Cell inner membrane</location>
        <topology evidence="1">Single-pass membrane protein</topology>
        <orientation evidence="1">Periplasmic side</orientation>
    </subcellularLocation>
</comment>
<evidence type="ECO:0000256" key="4">
    <source>
        <dbReference type="ARBA" id="ARBA00022475"/>
    </source>
</evidence>
<keyword evidence="13" id="KW-1185">Reference proteome</keyword>
<evidence type="ECO:0000256" key="5">
    <source>
        <dbReference type="ARBA" id="ARBA00022519"/>
    </source>
</evidence>